<evidence type="ECO:0000313" key="2">
    <source>
        <dbReference type="EMBL" id="KAG7371297.1"/>
    </source>
</evidence>
<name>A0A9K3LZW6_9STRA</name>
<evidence type="ECO:0000256" key="1">
    <source>
        <dbReference type="SAM" id="MobiDB-lite"/>
    </source>
</evidence>
<accession>A0A9K3LZW6</accession>
<organism evidence="2 3">
    <name type="scientific">Nitzschia inconspicua</name>
    <dbReference type="NCBI Taxonomy" id="303405"/>
    <lineage>
        <taxon>Eukaryota</taxon>
        <taxon>Sar</taxon>
        <taxon>Stramenopiles</taxon>
        <taxon>Ochrophyta</taxon>
        <taxon>Bacillariophyta</taxon>
        <taxon>Bacillariophyceae</taxon>
        <taxon>Bacillariophycidae</taxon>
        <taxon>Bacillariales</taxon>
        <taxon>Bacillariaceae</taxon>
        <taxon>Nitzschia</taxon>
    </lineage>
</organism>
<feature type="region of interest" description="Disordered" evidence="1">
    <location>
        <begin position="113"/>
        <end position="136"/>
    </location>
</feature>
<dbReference type="AlphaFoldDB" id="A0A9K3LZW6"/>
<feature type="compositionally biased region" description="Polar residues" evidence="1">
    <location>
        <begin position="15"/>
        <end position="30"/>
    </location>
</feature>
<feature type="compositionally biased region" description="Pro residues" evidence="1">
    <location>
        <begin position="38"/>
        <end position="52"/>
    </location>
</feature>
<gene>
    <name evidence="2" type="ORF">IV203_019867</name>
</gene>
<keyword evidence="3" id="KW-1185">Reference proteome</keyword>
<reference evidence="2" key="1">
    <citation type="journal article" date="2021" name="Sci. Rep.">
        <title>Diploid genomic architecture of Nitzschia inconspicua, an elite biomass production diatom.</title>
        <authorList>
            <person name="Oliver A."/>
            <person name="Podell S."/>
            <person name="Pinowska A."/>
            <person name="Traller J.C."/>
            <person name="Smith S.R."/>
            <person name="McClure R."/>
            <person name="Beliaev A."/>
            <person name="Bohutskyi P."/>
            <person name="Hill E.A."/>
            <person name="Rabines A."/>
            <person name="Zheng H."/>
            <person name="Allen L.Z."/>
            <person name="Kuo A."/>
            <person name="Grigoriev I.V."/>
            <person name="Allen A.E."/>
            <person name="Hazlebeck D."/>
            <person name="Allen E.E."/>
        </authorList>
    </citation>
    <scope>NUCLEOTIDE SEQUENCE</scope>
    <source>
        <strain evidence="2">Hildebrandi</strain>
    </source>
</reference>
<dbReference type="EMBL" id="JAGRRH010000004">
    <property type="protein sequence ID" value="KAG7371297.1"/>
    <property type="molecule type" value="Genomic_DNA"/>
</dbReference>
<comment type="caution">
    <text evidence="2">The sequence shown here is derived from an EMBL/GenBank/DDBJ whole genome shotgun (WGS) entry which is preliminary data.</text>
</comment>
<protein>
    <submittedName>
        <fullName evidence="2">Uncharacterized protein</fullName>
    </submittedName>
</protein>
<sequence length="136" mass="14628">MTPRGLKQLKRTKQKGTGSPQLRPSPQLLGQGSKHHQAPPPLDIHPNGPPPMESINWNLDIGVAGLGSGGGFDDMDMDFATLFYAVNEQNFMLSDPSFSASHPSHTVISSQPMTTTKKELHPGVMSNPNPLNATSM</sequence>
<feature type="compositionally biased region" description="Polar residues" evidence="1">
    <location>
        <begin position="126"/>
        <end position="136"/>
    </location>
</feature>
<feature type="region of interest" description="Disordered" evidence="1">
    <location>
        <begin position="1"/>
        <end position="55"/>
    </location>
</feature>
<proteinExistence type="predicted"/>
<dbReference type="Proteomes" id="UP000693970">
    <property type="component" value="Unassembled WGS sequence"/>
</dbReference>
<reference evidence="2" key="2">
    <citation type="submission" date="2021-04" db="EMBL/GenBank/DDBJ databases">
        <authorList>
            <person name="Podell S."/>
        </authorList>
    </citation>
    <scope>NUCLEOTIDE SEQUENCE</scope>
    <source>
        <strain evidence="2">Hildebrandi</strain>
    </source>
</reference>
<evidence type="ECO:0000313" key="3">
    <source>
        <dbReference type="Proteomes" id="UP000693970"/>
    </source>
</evidence>